<sequence>MRTVGSIGLAVIALTASLLFADHAILGRVIAELDERPAASQSPGRVLSRIQADLERVAVGKARWPLPPGAMRDPLERLVDAEDAFLRGRMREFADHANAIRAEAGGRLAHQDELARAQRDRSDLDKVMLPSAYAEALADQAHAPPLRSLVQAMRLVDAVLVLEAAEAVLRPMRYDPRARRNIRRLTMGDTVLDDVWLRLPCPLVAGRKTAFELVAAALGDLAGPLLSCPVPEASERDFALMERLVKRPGDFAGAALTPVTSPPNWDHHPPSPPWDAAAAIRFMDVNPDGAEPPLRLAAMNGVAGKLDLALFLHAFRDPSAERNEDIRTLMASVDRASLAKASPAILRFSGTPTGYDGSDMSLVPSIRLAALARAADVSAGSHAYPYVIPCSVLARHPALLASRDVVVQPTEDDGKVDVTPPVSGCLVGRGRITGFPEADLAAFLDATSAADGGGNSPRYPVRYRDTGKMHDIVSQPGAVLSWPEPVLDQPYQTWSYGSLGAKAVADRLNGLYQRSRTGLAAYFQARGLSEAESADAARKALFSLAYGSQCGNGPPPKSLRRLIMDGSGVEAMAEAMAGVSADDLKPFAECAAFAPFDPLLHVAVAHPALPLLWEVAGGVTAETDPEGLRFMRDVNARNHFGKTALMVAAQLGRSDAAQFLLDKGARVNADTWQTGKVRTLAHDSRTALMYAASQGSAATIRLLVEAGADRYQSDTTGRRAIHYLLGQGPLPPNPSLTPTERAEMARLLF</sequence>
<dbReference type="RefSeq" id="WP_112144253.1">
    <property type="nucleotide sequence ID" value="NZ_PGTO01000006.1"/>
</dbReference>
<organism evidence="2 3">
    <name type="scientific">Paramagnetospirillum kuznetsovii</name>
    <dbReference type="NCBI Taxonomy" id="2053833"/>
    <lineage>
        <taxon>Bacteria</taxon>
        <taxon>Pseudomonadati</taxon>
        <taxon>Pseudomonadota</taxon>
        <taxon>Alphaproteobacteria</taxon>
        <taxon>Rhodospirillales</taxon>
        <taxon>Magnetospirillaceae</taxon>
        <taxon>Paramagnetospirillum</taxon>
    </lineage>
</organism>
<dbReference type="Proteomes" id="UP000251075">
    <property type="component" value="Unassembled WGS sequence"/>
</dbReference>
<name>A0A364NYN6_9PROT</name>
<dbReference type="EMBL" id="PGTO01000006">
    <property type="protein sequence ID" value="RAU22027.1"/>
    <property type="molecule type" value="Genomic_DNA"/>
</dbReference>
<keyword evidence="3" id="KW-1185">Reference proteome</keyword>
<accession>A0A364NYN6</accession>
<dbReference type="PANTHER" id="PTHR24184:SF11">
    <property type="entry name" value="ANKYRIN REPEAT AND SOCS BOX CONTAINING 3"/>
    <property type="match status" value="1"/>
</dbReference>
<dbReference type="Gene3D" id="1.25.40.20">
    <property type="entry name" value="Ankyrin repeat-containing domain"/>
    <property type="match status" value="1"/>
</dbReference>
<dbReference type="Pfam" id="PF00023">
    <property type="entry name" value="Ank"/>
    <property type="match status" value="2"/>
</dbReference>
<dbReference type="InterPro" id="IPR002110">
    <property type="entry name" value="Ankyrin_rpt"/>
</dbReference>
<keyword evidence="1" id="KW-0040">ANK repeat</keyword>
<comment type="caution">
    <text evidence="2">The sequence shown here is derived from an EMBL/GenBank/DDBJ whole genome shotgun (WGS) entry which is preliminary data.</text>
</comment>
<dbReference type="PANTHER" id="PTHR24184">
    <property type="entry name" value="SI:CH211-189E2.2"/>
    <property type="match status" value="1"/>
</dbReference>
<dbReference type="SMART" id="SM00248">
    <property type="entry name" value="ANK"/>
    <property type="match status" value="2"/>
</dbReference>
<feature type="repeat" description="ANK" evidence="1">
    <location>
        <begin position="683"/>
        <end position="715"/>
    </location>
</feature>
<evidence type="ECO:0000313" key="3">
    <source>
        <dbReference type="Proteomes" id="UP000251075"/>
    </source>
</evidence>
<evidence type="ECO:0000256" key="1">
    <source>
        <dbReference type="PROSITE-ProRule" id="PRU00023"/>
    </source>
</evidence>
<reference evidence="2 3" key="1">
    <citation type="submission" date="2017-11" db="EMBL/GenBank/DDBJ databases">
        <title>Draft genome sequence of magnetotactic bacterium Magnetospirillum kuznetsovii LBB-42.</title>
        <authorList>
            <person name="Grouzdev D.S."/>
            <person name="Rysina M.S."/>
            <person name="Baslerov R.V."/>
            <person name="Koziaeva V."/>
        </authorList>
    </citation>
    <scope>NUCLEOTIDE SEQUENCE [LARGE SCALE GENOMIC DNA]</scope>
    <source>
        <strain evidence="2 3">LBB-42</strain>
    </source>
</reference>
<dbReference type="InterPro" id="IPR036770">
    <property type="entry name" value="Ankyrin_rpt-contain_sf"/>
</dbReference>
<feature type="repeat" description="ANK" evidence="1">
    <location>
        <begin position="640"/>
        <end position="672"/>
    </location>
</feature>
<dbReference type="PROSITE" id="PS50088">
    <property type="entry name" value="ANK_REPEAT"/>
    <property type="match status" value="2"/>
</dbReference>
<dbReference type="AlphaFoldDB" id="A0A364NYN6"/>
<proteinExistence type="predicted"/>
<dbReference type="PROSITE" id="PS50297">
    <property type="entry name" value="ANK_REP_REGION"/>
    <property type="match status" value="2"/>
</dbReference>
<dbReference type="OrthoDB" id="7615179at2"/>
<dbReference type="SUPFAM" id="SSF48403">
    <property type="entry name" value="Ankyrin repeat"/>
    <property type="match status" value="1"/>
</dbReference>
<gene>
    <name evidence="2" type="ORF">CU669_10035</name>
</gene>
<evidence type="ECO:0000313" key="2">
    <source>
        <dbReference type="EMBL" id="RAU22027.1"/>
    </source>
</evidence>
<protein>
    <submittedName>
        <fullName evidence="2">Uncharacterized protein</fullName>
    </submittedName>
</protein>